<name>A0ABP4TMY5_9ACTN</name>
<accession>A0ABP4TMY5</accession>
<dbReference type="GO" id="GO:0032259">
    <property type="term" value="P:methylation"/>
    <property type="evidence" value="ECO:0007669"/>
    <property type="project" value="UniProtKB-KW"/>
</dbReference>
<gene>
    <name evidence="2" type="ORF">GCM10009765_44240</name>
</gene>
<dbReference type="GO" id="GO:0008168">
    <property type="term" value="F:methyltransferase activity"/>
    <property type="evidence" value="ECO:0007669"/>
    <property type="project" value="UniProtKB-KW"/>
</dbReference>
<feature type="domain" description="Methyltransferase type 11" evidence="1">
    <location>
        <begin position="91"/>
        <end position="185"/>
    </location>
</feature>
<dbReference type="CDD" id="cd02440">
    <property type="entry name" value="AdoMet_MTases"/>
    <property type="match status" value="1"/>
</dbReference>
<sequence length="249" mass="26629">MTVQNGTLSPAIRRIIPLLEMSSGQIDIRGGYIDALGNAPMRSAGRAQSLWLNRYGAVVYDQLMNPLGRVLIPYTRKVPERLSLERGTTVLDLGCGPGNITCTLAKAVGSGGLVVGVDLSDKMLARAVARSSPTNTGYLRANAERLPIRDASVDAANSSIMLQLVDDAGSVIDQLHRVVRPGGLVTLSVTTTGHGVSRRLTPYLGAVATARIFEPEELSTLLADRGFSIIATRTIKFLQFVDARRSQTA</sequence>
<comment type="caution">
    <text evidence="2">The sequence shown here is derived from an EMBL/GenBank/DDBJ whole genome shotgun (WGS) entry which is preliminary data.</text>
</comment>
<evidence type="ECO:0000259" key="1">
    <source>
        <dbReference type="Pfam" id="PF08241"/>
    </source>
</evidence>
<protein>
    <submittedName>
        <fullName evidence="2">Methyltransferase domain-containing protein</fullName>
    </submittedName>
</protein>
<dbReference type="SUPFAM" id="SSF53335">
    <property type="entry name" value="S-adenosyl-L-methionine-dependent methyltransferases"/>
    <property type="match status" value="1"/>
</dbReference>
<dbReference type="InterPro" id="IPR013216">
    <property type="entry name" value="Methyltransf_11"/>
</dbReference>
<keyword evidence="3" id="KW-1185">Reference proteome</keyword>
<dbReference type="Proteomes" id="UP001500618">
    <property type="component" value="Unassembled WGS sequence"/>
</dbReference>
<keyword evidence="2" id="KW-0489">Methyltransferase</keyword>
<organism evidence="2 3">
    <name type="scientific">Fodinicola feengrottensis</name>
    <dbReference type="NCBI Taxonomy" id="435914"/>
    <lineage>
        <taxon>Bacteria</taxon>
        <taxon>Bacillati</taxon>
        <taxon>Actinomycetota</taxon>
        <taxon>Actinomycetes</taxon>
        <taxon>Mycobacteriales</taxon>
        <taxon>Fodinicola</taxon>
    </lineage>
</organism>
<proteinExistence type="predicted"/>
<reference evidence="3" key="1">
    <citation type="journal article" date="2019" name="Int. J. Syst. Evol. Microbiol.">
        <title>The Global Catalogue of Microorganisms (GCM) 10K type strain sequencing project: providing services to taxonomists for standard genome sequencing and annotation.</title>
        <authorList>
            <consortium name="The Broad Institute Genomics Platform"/>
            <consortium name="The Broad Institute Genome Sequencing Center for Infectious Disease"/>
            <person name="Wu L."/>
            <person name="Ma J."/>
        </authorList>
    </citation>
    <scope>NUCLEOTIDE SEQUENCE [LARGE SCALE GENOMIC DNA]</scope>
    <source>
        <strain evidence="3">JCM 14718</strain>
    </source>
</reference>
<dbReference type="Pfam" id="PF08241">
    <property type="entry name" value="Methyltransf_11"/>
    <property type="match status" value="1"/>
</dbReference>
<dbReference type="InterPro" id="IPR029063">
    <property type="entry name" value="SAM-dependent_MTases_sf"/>
</dbReference>
<dbReference type="Gene3D" id="3.40.50.150">
    <property type="entry name" value="Vaccinia Virus protein VP39"/>
    <property type="match status" value="1"/>
</dbReference>
<dbReference type="EMBL" id="BAAANY010000017">
    <property type="protein sequence ID" value="GAA1690045.1"/>
    <property type="molecule type" value="Genomic_DNA"/>
</dbReference>
<evidence type="ECO:0000313" key="2">
    <source>
        <dbReference type="EMBL" id="GAA1690045.1"/>
    </source>
</evidence>
<dbReference type="RefSeq" id="WP_344312250.1">
    <property type="nucleotide sequence ID" value="NZ_BAAANY010000017.1"/>
</dbReference>
<keyword evidence="2" id="KW-0808">Transferase</keyword>
<dbReference type="PANTHER" id="PTHR43591">
    <property type="entry name" value="METHYLTRANSFERASE"/>
    <property type="match status" value="1"/>
</dbReference>
<evidence type="ECO:0000313" key="3">
    <source>
        <dbReference type="Proteomes" id="UP001500618"/>
    </source>
</evidence>